<accession>A0ABP0LNP9</accession>
<dbReference type="Proteomes" id="UP001642484">
    <property type="component" value="Unassembled WGS sequence"/>
</dbReference>
<sequence length="107" mass="12075">MLQRLLATLVSQFFVQRLFVLSGWQEQYVADLVIPFEWQAGADLDTRDSHSGCASLHLMAAEARCSRDAYRGSDSGTCRVVARVGTRAEWALYEVDMFMLMGLKPRV</sequence>
<gene>
    <name evidence="2" type="ORF">CCMP2556_LOCUS21748</name>
</gene>
<feature type="chain" id="PRO_5045320548" evidence="1">
    <location>
        <begin position="18"/>
        <end position="107"/>
    </location>
</feature>
<evidence type="ECO:0000256" key="1">
    <source>
        <dbReference type="SAM" id="SignalP"/>
    </source>
</evidence>
<comment type="caution">
    <text evidence="2">The sequence shown here is derived from an EMBL/GenBank/DDBJ whole genome shotgun (WGS) entry which is preliminary data.</text>
</comment>
<keyword evidence="1" id="KW-0732">Signal</keyword>
<dbReference type="EMBL" id="CAXAMN010013335">
    <property type="protein sequence ID" value="CAK9040371.1"/>
    <property type="molecule type" value="Genomic_DNA"/>
</dbReference>
<organism evidence="2 3">
    <name type="scientific">Durusdinium trenchii</name>
    <dbReference type="NCBI Taxonomy" id="1381693"/>
    <lineage>
        <taxon>Eukaryota</taxon>
        <taxon>Sar</taxon>
        <taxon>Alveolata</taxon>
        <taxon>Dinophyceae</taxon>
        <taxon>Suessiales</taxon>
        <taxon>Symbiodiniaceae</taxon>
        <taxon>Durusdinium</taxon>
    </lineage>
</organism>
<reference evidence="2 3" key="1">
    <citation type="submission" date="2024-02" db="EMBL/GenBank/DDBJ databases">
        <authorList>
            <person name="Chen Y."/>
            <person name="Shah S."/>
            <person name="Dougan E. K."/>
            <person name="Thang M."/>
            <person name="Chan C."/>
        </authorList>
    </citation>
    <scope>NUCLEOTIDE SEQUENCE [LARGE SCALE GENOMIC DNA]</scope>
</reference>
<feature type="signal peptide" evidence="1">
    <location>
        <begin position="1"/>
        <end position="17"/>
    </location>
</feature>
<evidence type="ECO:0000313" key="3">
    <source>
        <dbReference type="Proteomes" id="UP001642484"/>
    </source>
</evidence>
<evidence type="ECO:0000313" key="2">
    <source>
        <dbReference type="EMBL" id="CAK9040371.1"/>
    </source>
</evidence>
<name>A0ABP0LNP9_9DINO</name>
<keyword evidence="3" id="KW-1185">Reference proteome</keyword>
<proteinExistence type="predicted"/>
<protein>
    <submittedName>
        <fullName evidence="2">Uncharacterized protein</fullName>
    </submittedName>
</protein>